<evidence type="ECO:0000313" key="4">
    <source>
        <dbReference type="Proteomes" id="UP000486534"/>
    </source>
</evidence>
<proteinExistence type="predicted"/>
<name>U7A3G0_9PSED</name>
<dbReference type="EMBL" id="WHUV01000008">
    <property type="protein sequence ID" value="MQA57723.1"/>
    <property type="molecule type" value="Genomic_DNA"/>
</dbReference>
<keyword evidence="2" id="KW-0081">Bacteriolytic enzyme</keyword>
<dbReference type="InterPro" id="IPR023346">
    <property type="entry name" value="Lysozyme-like_dom_sf"/>
</dbReference>
<dbReference type="Pfam" id="PF16754">
    <property type="entry name" value="Pesticin"/>
    <property type="match status" value="1"/>
</dbReference>
<gene>
    <name evidence="3" type="ORF">GDH07_30840</name>
</gene>
<protein>
    <submittedName>
        <fullName evidence="3">Peptidase</fullName>
    </submittedName>
</protein>
<dbReference type="RefSeq" id="WP_022638967.1">
    <property type="nucleotide sequence ID" value="NZ_AVOY01000007.1"/>
</dbReference>
<dbReference type="CDD" id="cd16902">
    <property type="entry name" value="pesticin_lyz"/>
    <property type="match status" value="1"/>
</dbReference>
<dbReference type="InterPro" id="IPR031922">
    <property type="entry name" value="Pesticin_C"/>
</dbReference>
<dbReference type="InterPro" id="IPR023347">
    <property type="entry name" value="Lysozyme_dom_sf"/>
</dbReference>
<dbReference type="GO" id="GO:0042742">
    <property type="term" value="P:defense response to bacterium"/>
    <property type="evidence" value="ECO:0007669"/>
    <property type="project" value="UniProtKB-KW"/>
</dbReference>
<reference evidence="3 4" key="1">
    <citation type="submission" date="2019-10" db="EMBL/GenBank/DDBJ databases">
        <title>Pseudomonas dajingensis sp. nov., isolated from the profound head ulcers of farmed Murray cod (Maccullochella peelii peelii).</title>
        <authorList>
            <person name="Liu Y."/>
        </authorList>
    </citation>
    <scope>NUCLEOTIDE SEQUENCE [LARGE SCALE GENOMIC DNA]</scope>
    <source>
        <strain evidence="3 4">MC042</strain>
    </source>
</reference>
<sequence>MSRYSIDFNFISEREGGARTKGYVPAIAHSKSGVTIATGFDLGQRKLADLQALKLPADLVRRLSPYLFLTTVDAQAALDENPLTISPDEARLIDEAFKAPFIEQLAKKYAAASGRDFAQLPAPAQTVIASVAFQYGDLASRTPNFWRQVIACDWAQAVANLRNFGDIYKSRRGKEADLLSSQLKP</sequence>
<evidence type="ECO:0000313" key="3">
    <source>
        <dbReference type="EMBL" id="MQA57723.1"/>
    </source>
</evidence>
<accession>U7A3G0</accession>
<dbReference type="SUPFAM" id="SSF53955">
    <property type="entry name" value="Lysozyme-like"/>
    <property type="match status" value="1"/>
</dbReference>
<comment type="caution">
    <text evidence="3">The sequence shown here is derived from an EMBL/GenBank/DDBJ whole genome shotgun (WGS) entry which is preliminary data.</text>
</comment>
<accession>A0A7X1PVW6</accession>
<dbReference type="GO" id="GO:0003796">
    <property type="term" value="F:lysozyme activity"/>
    <property type="evidence" value="ECO:0007669"/>
    <property type="project" value="InterPro"/>
</dbReference>
<organism evidence="3 4">
    <name type="scientific">Pseudomonas piscis</name>
    <dbReference type="NCBI Taxonomy" id="2614538"/>
    <lineage>
        <taxon>Bacteria</taxon>
        <taxon>Pseudomonadati</taxon>
        <taxon>Pseudomonadota</taxon>
        <taxon>Gammaproteobacteria</taxon>
        <taxon>Pseudomonadales</taxon>
        <taxon>Pseudomonadaceae</taxon>
        <taxon>Pseudomonas</taxon>
    </lineage>
</organism>
<dbReference type="AlphaFoldDB" id="U7A3G0"/>
<dbReference type="GO" id="GO:0031640">
    <property type="term" value="P:killing of cells of another organism"/>
    <property type="evidence" value="ECO:0007669"/>
    <property type="project" value="UniProtKB-KW"/>
</dbReference>
<evidence type="ECO:0000256" key="2">
    <source>
        <dbReference type="ARBA" id="ARBA00022638"/>
    </source>
</evidence>
<evidence type="ECO:0000256" key="1">
    <source>
        <dbReference type="ARBA" id="ARBA00022529"/>
    </source>
</evidence>
<keyword evidence="1" id="KW-0929">Antimicrobial</keyword>
<dbReference type="Proteomes" id="UP000486534">
    <property type="component" value="Unassembled WGS sequence"/>
</dbReference>
<dbReference type="Gene3D" id="1.10.530.40">
    <property type="match status" value="1"/>
</dbReference>